<keyword evidence="2" id="KW-0732">Signal</keyword>
<feature type="chain" id="PRO_5040161325" evidence="2">
    <location>
        <begin position="24"/>
        <end position="1609"/>
    </location>
</feature>
<proteinExistence type="predicted"/>
<sequence length="1609" mass="176146">MHVRLRIVCMTLALMMVTPVLRATDYYLVGDFNKWTPGDTYKFSVNETGTTATLSLTGAQINLASTKFLIQAVESSSNSWYLKNSTATTVIVNGDAVTAPSSNNKKDADYTVSGLSTLSSTTYTFTLTANSNDINDSKLKITSSSTGGGTSSSVNQPGIYLLGENFGATDPAKHLTYKFIRKNDSEYHFALYAGSMPMSVEQHGANKTDITPSWNGYTFRIEYVDAEGNTTVYSPSASDGYTLTGTDTNSGKEKDLGNGSNTWKIEDNGGIYDLVVTVDNDGKPEKWYYSSDPNRIVAYKASSSSNWTTEGFLYCVKDKNSEATAYCKNFFGTIPMVKDEEFKFILGNYWFGKKEDSEIYDQNVSINGATEAPNLKNYYDGIYPVEFNPDRTDYQLSGKDTTPLRIFMIGSALNSSLSNTFTDWNPAGATELVYDDDEQCYKGTVALNKNGHFRFLRDKNASGPATSLELNFGEDANVPGKGGDTDANNHVAYNSKTSGTDVVFNPDNNIYNVRFYIEAGTAMDGFNWDNGKYRYTIELPTRLNATITPTTATVDYAASLTPKVSVVGTTSDEQRTYAFTIDGTNPTIDPATGKATGTTVVRPYKYDKVVPTDDVYTFFMSSDNKLTYIGTDKKEHTLDGNTVTVKAQAVQTVTKGSKYRLEGDIATGTYVFKTAGTAPAASYTISVVNDNKTDLASINKATATVTVLNKATNSDDGVDVYYTTNGSDPVAAENPNSRLVRDRKITVYSIGNPDDINRIRVAIAGSKESDEDDGTTHASCTYDVTCSTSEGGYINYRDGYSDGKTLGGDGHIVVYVQPWSSDDKVSVATGDNPGEGRVPYIYAYENIDKDGVEVSKSLTNGHHIIDVTKDFALVQTVNPDEQWYYVDLVPDKGYKEVNVCMGYCDQDNSNTYTLTAATVANARNDMFLKYDVATGKIEDVTHAYTGDHFYTTGAGGTKSENANPGIGEHFFLAQVPVAWVINGNEVKVEKDNTVYSDATVVTQGAAETSDLSRVCKITVPTTLPENTPLTIRPYNGSEASNVGFEVNYKNGGYYFYESATHNTKDAMLVFAADTKDDSDKREYGHRDVNHVLDTYYGDVTQYLTPNWTYSPDTKTKEITVNNNWNGKTATVNTIDAGTTISQDVEGLDPGVYTVQMIVRGKSNAIGTLQLQGSEYTDEKGKIVGSTTGSDSKTFAGYDAQGTITTDGRVERLLKTETEKKNGWQKLETTATVGDEGKLTVSLKAEGEELQLSDVTLLCNANNPSEFPTVWTKAPTSSTVTEYNLTDRKNANDFSFFDRGDNSNAVIYADKNTVLGMSPNTYNVAVPTEYRSAKGGIVFHSVGKGTPNAKDFDNATGHKLAFDDNPGTDNWTNDNTWGTSKGISWSSFSWNRQFTGTASGSGERNTIFLPFKMSAEQIKGIFGENAKVYKIKSVNTDKLTVEGTEVTETNPNTPYILELPEAKDGVSYDGTLNTWISNVESIPTEIEGTQDYFVGVYKYTKFTSKSDGTYDYYGYDAERNGIFNFFSDDGADFKPWRAYLRIKTSAGSKPYYYFVIDEGGTTAIDSVSAAALTDDAPVYNLQGQLVRRAGQHTQLPKGLYIQKGRKFVQQ</sequence>
<dbReference type="Proteomes" id="UP000825483">
    <property type="component" value="Unassembled WGS sequence"/>
</dbReference>
<organism evidence="3 4">
    <name type="scientific">Prevotella lacticifex</name>
    <dbReference type="NCBI Taxonomy" id="2854755"/>
    <lineage>
        <taxon>Bacteria</taxon>
        <taxon>Pseudomonadati</taxon>
        <taxon>Bacteroidota</taxon>
        <taxon>Bacteroidia</taxon>
        <taxon>Bacteroidales</taxon>
        <taxon>Prevotellaceae</taxon>
        <taxon>Prevotella</taxon>
    </lineage>
</organism>
<comment type="caution">
    <text evidence="3">The sequence shown here is derived from an EMBL/GenBank/DDBJ whole genome shotgun (WGS) entry which is preliminary data.</text>
</comment>
<feature type="compositionally biased region" description="Polar residues" evidence="1">
    <location>
        <begin position="235"/>
        <end position="249"/>
    </location>
</feature>
<feature type="region of interest" description="Disordered" evidence="1">
    <location>
        <begin position="235"/>
        <end position="260"/>
    </location>
</feature>
<accession>A0A9R1CWF9</accession>
<evidence type="ECO:0000313" key="3">
    <source>
        <dbReference type="EMBL" id="GJG57183.1"/>
    </source>
</evidence>
<gene>
    <name evidence="3" type="ORF">PRLR5076_00340</name>
</gene>
<evidence type="ECO:0000256" key="2">
    <source>
        <dbReference type="SAM" id="SignalP"/>
    </source>
</evidence>
<name>A0A9R1CWF9_9BACT</name>
<dbReference type="EMBL" id="BPUB01000001">
    <property type="protein sequence ID" value="GJG57183.1"/>
    <property type="molecule type" value="Genomic_DNA"/>
</dbReference>
<evidence type="ECO:0000313" key="4">
    <source>
        <dbReference type="Proteomes" id="UP000825483"/>
    </source>
</evidence>
<feature type="signal peptide" evidence="2">
    <location>
        <begin position="1"/>
        <end position="23"/>
    </location>
</feature>
<protein>
    <submittedName>
        <fullName evidence="3">Uncharacterized protein</fullName>
    </submittedName>
</protein>
<reference evidence="3" key="1">
    <citation type="journal article" date="2022" name="Int. J. Syst. Evol. Microbiol.">
        <title>Prevotella lacticifex sp. nov., isolated from the rumen of cows.</title>
        <authorList>
            <person name="Shinkai T."/>
            <person name="Ikeyama N."/>
            <person name="Kumagai M."/>
            <person name="Ohmori H."/>
            <person name="Sakamoto M."/>
            <person name="Ohkuma M."/>
            <person name="Mitsumori M."/>
        </authorList>
    </citation>
    <scope>NUCLEOTIDE SEQUENCE</scope>
    <source>
        <strain evidence="3">R5076</strain>
    </source>
</reference>
<keyword evidence="4" id="KW-1185">Reference proteome</keyword>
<evidence type="ECO:0000256" key="1">
    <source>
        <dbReference type="SAM" id="MobiDB-lite"/>
    </source>
</evidence>